<feature type="domain" description="NADH-Ubiquinone oxidoreductase (complex I) chain 5 N-terminal" evidence="9">
    <location>
        <begin position="129"/>
        <end position="170"/>
    </location>
</feature>
<keyword evidence="5 7" id="KW-0472">Membrane</keyword>
<dbReference type="PRINTS" id="PR01434">
    <property type="entry name" value="NADHDHGNASE5"/>
</dbReference>
<dbReference type="Pfam" id="PF00361">
    <property type="entry name" value="Proton_antipo_M"/>
    <property type="match status" value="1"/>
</dbReference>
<evidence type="ECO:0000256" key="2">
    <source>
        <dbReference type="ARBA" id="ARBA00008483"/>
    </source>
</evidence>
<keyword evidence="4 7" id="KW-1133">Transmembrane helix</keyword>
<name>C9LQZ2_9FIRM</name>
<evidence type="ECO:0000259" key="9">
    <source>
        <dbReference type="Pfam" id="PF00662"/>
    </source>
</evidence>
<evidence type="ECO:0000313" key="10">
    <source>
        <dbReference type="EMBL" id="EEW97978.1"/>
    </source>
</evidence>
<evidence type="ECO:0000259" key="8">
    <source>
        <dbReference type="Pfam" id="PF00361"/>
    </source>
</evidence>
<comment type="similarity">
    <text evidence="2">Belongs to the CPA3 antiporters (TC 2.A.63) subunit A family.</text>
</comment>
<evidence type="ECO:0000256" key="3">
    <source>
        <dbReference type="ARBA" id="ARBA00022692"/>
    </source>
</evidence>
<dbReference type="STRING" id="592028.GCWU000321_01974"/>
<dbReference type="PANTHER" id="PTHR43373:SF1">
    <property type="entry name" value="NA(+)_H(+) ANTIPORTER SUBUNIT A"/>
    <property type="match status" value="1"/>
</dbReference>
<keyword evidence="3 6" id="KW-0812">Transmembrane</keyword>
<feature type="transmembrane region" description="Helical" evidence="7">
    <location>
        <begin position="54"/>
        <end position="77"/>
    </location>
</feature>
<dbReference type="eggNOG" id="COG1009">
    <property type="taxonomic scope" value="Bacteria"/>
</dbReference>
<feature type="transmembrane region" description="Helical" evidence="7">
    <location>
        <begin position="264"/>
        <end position="288"/>
    </location>
</feature>
<comment type="subcellular location">
    <subcellularLocation>
        <location evidence="1">Endomembrane system</location>
        <topology evidence="1">Multi-pass membrane protein</topology>
    </subcellularLocation>
    <subcellularLocation>
        <location evidence="6">Membrane</location>
        <topology evidence="6">Multi-pass membrane protein</topology>
    </subcellularLocation>
</comment>
<feature type="transmembrane region" description="Helical" evidence="7">
    <location>
        <begin position="394"/>
        <end position="414"/>
    </location>
</feature>
<dbReference type="InterPro" id="IPR050616">
    <property type="entry name" value="CPA3_Na-H_Antiporter_A"/>
</dbReference>
<proteinExistence type="inferred from homology"/>
<feature type="transmembrane region" description="Helical" evidence="7">
    <location>
        <begin position="475"/>
        <end position="496"/>
    </location>
</feature>
<reference evidence="10" key="1">
    <citation type="submission" date="2009-09" db="EMBL/GenBank/DDBJ databases">
        <authorList>
            <person name="Weinstock G."/>
            <person name="Sodergren E."/>
            <person name="Clifton S."/>
            <person name="Fulton L."/>
            <person name="Fulton B."/>
            <person name="Courtney L."/>
            <person name="Fronick C."/>
            <person name="Harrison M."/>
            <person name="Strong C."/>
            <person name="Farmer C."/>
            <person name="Delahaunty K."/>
            <person name="Markovic C."/>
            <person name="Hall O."/>
            <person name="Minx P."/>
            <person name="Tomlinson C."/>
            <person name="Mitreva M."/>
            <person name="Nelson J."/>
            <person name="Hou S."/>
            <person name="Wollam A."/>
            <person name="Pepin K.H."/>
            <person name="Johnson M."/>
            <person name="Bhonagiri V."/>
            <person name="Nash W.E."/>
            <person name="Warren W."/>
            <person name="Chinwalla A."/>
            <person name="Mardis E.R."/>
            <person name="Wilson R.K."/>
        </authorList>
    </citation>
    <scope>NUCLEOTIDE SEQUENCE [LARGE SCALE GENOMIC DNA]</scope>
    <source>
        <strain evidence="10">DSM 15470</strain>
    </source>
</reference>
<feature type="transmembrane region" description="Helical" evidence="7">
    <location>
        <begin position="300"/>
        <end position="330"/>
    </location>
</feature>
<dbReference type="EMBL" id="ACIM02000001">
    <property type="protein sequence ID" value="EEW97978.1"/>
    <property type="molecule type" value="Genomic_DNA"/>
</dbReference>
<feature type="transmembrane region" description="Helical" evidence="7">
    <location>
        <begin position="633"/>
        <end position="653"/>
    </location>
</feature>
<feature type="transmembrane region" description="Helical" evidence="7">
    <location>
        <begin position="238"/>
        <end position="258"/>
    </location>
</feature>
<evidence type="ECO:0000313" key="11">
    <source>
        <dbReference type="Proteomes" id="UP000004736"/>
    </source>
</evidence>
<feature type="transmembrane region" description="Helical" evidence="7">
    <location>
        <begin position="207"/>
        <end position="226"/>
    </location>
</feature>
<dbReference type="Pfam" id="PF00662">
    <property type="entry name" value="Proton_antipo_N"/>
    <property type="match status" value="1"/>
</dbReference>
<feature type="domain" description="NADH:quinone oxidoreductase/Mrp antiporter transmembrane" evidence="8">
    <location>
        <begin position="202"/>
        <end position="485"/>
    </location>
</feature>
<dbReference type="Proteomes" id="UP000004736">
    <property type="component" value="Unassembled WGS sequence"/>
</dbReference>
<dbReference type="InterPro" id="IPR001750">
    <property type="entry name" value="ND/Mrp_TM"/>
</dbReference>
<accession>C9LQZ2</accession>
<evidence type="ECO:0000256" key="1">
    <source>
        <dbReference type="ARBA" id="ARBA00004127"/>
    </source>
</evidence>
<feature type="transmembrane region" description="Helical" evidence="7">
    <location>
        <begin position="183"/>
        <end position="201"/>
    </location>
</feature>
<evidence type="ECO:0000256" key="7">
    <source>
        <dbReference type="SAM" id="Phobius"/>
    </source>
</evidence>
<feature type="transmembrane region" description="Helical" evidence="7">
    <location>
        <begin position="517"/>
        <end position="537"/>
    </location>
</feature>
<dbReference type="PANTHER" id="PTHR43373">
    <property type="entry name" value="NA(+)/H(+) ANTIPORTER SUBUNIT"/>
    <property type="match status" value="1"/>
</dbReference>
<dbReference type="HOGENOM" id="CLU_013183_0_0_9"/>
<feature type="transmembrane region" description="Helical" evidence="7">
    <location>
        <begin position="20"/>
        <end position="42"/>
    </location>
</feature>
<evidence type="ECO:0000256" key="6">
    <source>
        <dbReference type="RuleBase" id="RU000320"/>
    </source>
</evidence>
<organism evidence="10 11">
    <name type="scientific">Dialister invisus DSM 15470</name>
    <dbReference type="NCBI Taxonomy" id="592028"/>
    <lineage>
        <taxon>Bacteria</taxon>
        <taxon>Bacillati</taxon>
        <taxon>Bacillota</taxon>
        <taxon>Negativicutes</taxon>
        <taxon>Veillonellales</taxon>
        <taxon>Veillonellaceae</taxon>
        <taxon>Dialister</taxon>
    </lineage>
</organism>
<protein>
    <submittedName>
        <fullName evidence="10">NADH-ubiquinone/plastoquinone (Complex I) family protein</fullName>
    </submittedName>
</protein>
<feature type="transmembrane region" description="Helical" evidence="7">
    <location>
        <begin position="110"/>
        <end position="128"/>
    </location>
</feature>
<feature type="transmembrane region" description="Helical" evidence="7">
    <location>
        <begin position="148"/>
        <end position="171"/>
    </location>
</feature>
<dbReference type="GO" id="GO:0012505">
    <property type="term" value="C:endomembrane system"/>
    <property type="evidence" value="ECO:0007669"/>
    <property type="project" value="UniProtKB-SubCell"/>
</dbReference>
<comment type="caution">
    <text evidence="10">The sequence shown here is derived from an EMBL/GenBank/DDBJ whole genome shotgun (WGS) entry which is preliminary data.</text>
</comment>
<keyword evidence="11" id="KW-1185">Reference proteome</keyword>
<feature type="transmembrane region" description="Helical" evidence="7">
    <location>
        <begin position="83"/>
        <end position="103"/>
    </location>
</feature>
<dbReference type="InterPro" id="IPR001516">
    <property type="entry name" value="Proton_antipo_N"/>
</dbReference>
<gene>
    <name evidence="10" type="ORF">GCWU000321_01974</name>
</gene>
<feature type="transmembrane region" description="Helical" evidence="7">
    <location>
        <begin position="342"/>
        <end position="362"/>
    </location>
</feature>
<dbReference type="AlphaFoldDB" id="C9LQZ2"/>
<sequence>MFIYKLQLNIYSILLYKGVGMMWILGLLVFLPLLTAGLLFFIQGDRLRDAVVKMSAAAIAMLSLFVAFTCFGNKVVFRLGDSFLAQGAILVDILVALAVFYYTCVRFHRYWIALLEAIQLGAVLWFEYVSHGTLDYYADIVIDNFTLIMILIAGVIGSLIAVFSLGYMEAFQKEHRDVRDRRNFFFFVLFLFLSAMFGLVVSNNLLYMYTFWEITSVCSFLLIGYTESRVAVNNSFKALWMNLLGGAAFAAAIIVMGLTYHSTALSHLVGLALAGMPVTVILALLLLCGFTKSAMMPFSGWLLGAMVAPTPTSALLHSSTMVKAGVFLIIKLCPALGNNHAGTMAMFVGGITFFFASCAAISQSDGKKVLAYSTISNLGLIVCCAGIGSYEAAWTAIMIVIFHAVAKSLLFLSVGTAEQQLGSRDIERFDGLFNAMPHLCLCMVIGISGMFLAPFGMLISKWAAMKAFIDAGHPMLLLLLVFGSATTIFYWAKWLGKILSVMNGQERREQGITKGEWFTLKTLSWMTIIVCILFPLISNYGVLPYLRITYGFTRDVIAQSNLIIMSLMVVLLVILPSRYGKGQPKRKVGALLAGVNMGDDRNYHGAGDNIIPVELRNWYMEEWFGERKMKLSGFALCMACIFIQFAIILGGVYRG</sequence>
<feature type="transmembrane region" description="Helical" evidence="7">
    <location>
        <begin position="557"/>
        <end position="577"/>
    </location>
</feature>
<feature type="transmembrane region" description="Helical" evidence="7">
    <location>
        <begin position="369"/>
        <end position="388"/>
    </location>
</feature>
<dbReference type="GO" id="GO:0016020">
    <property type="term" value="C:membrane"/>
    <property type="evidence" value="ECO:0007669"/>
    <property type="project" value="UniProtKB-SubCell"/>
</dbReference>
<feature type="transmembrane region" description="Helical" evidence="7">
    <location>
        <begin position="435"/>
        <end position="455"/>
    </location>
</feature>
<evidence type="ECO:0000256" key="4">
    <source>
        <dbReference type="ARBA" id="ARBA00022989"/>
    </source>
</evidence>
<evidence type="ECO:0000256" key="5">
    <source>
        <dbReference type="ARBA" id="ARBA00023136"/>
    </source>
</evidence>